<feature type="signal peptide" evidence="2">
    <location>
        <begin position="1"/>
        <end position="31"/>
    </location>
</feature>
<name>A0A176W659_MARPO</name>
<evidence type="ECO:0000256" key="2">
    <source>
        <dbReference type="SAM" id="SignalP"/>
    </source>
</evidence>
<feature type="compositionally biased region" description="Polar residues" evidence="1">
    <location>
        <begin position="604"/>
        <end position="615"/>
    </location>
</feature>
<gene>
    <name evidence="3" type="ORF">AXG93_2175s1540</name>
</gene>
<evidence type="ECO:0000313" key="3">
    <source>
        <dbReference type="EMBL" id="OAE28570.1"/>
    </source>
</evidence>
<reference evidence="3" key="1">
    <citation type="submission" date="2016-03" db="EMBL/GenBank/DDBJ databases">
        <title>Mechanisms controlling the formation of the plant cell surface in tip-growing cells are functionally conserved among land plants.</title>
        <authorList>
            <person name="Honkanen S."/>
            <person name="Jones V.A."/>
            <person name="Morieri G."/>
            <person name="Champion C."/>
            <person name="Hetherington A.J."/>
            <person name="Kelly S."/>
            <person name="Saint-Marcoux D."/>
            <person name="Proust H."/>
            <person name="Prescott H."/>
            <person name="Dolan L."/>
        </authorList>
    </citation>
    <scope>NUCLEOTIDE SEQUENCE [LARGE SCALE GENOMIC DNA]</scope>
    <source>
        <tissue evidence="3">Whole gametophyte</tissue>
    </source>
</reference>
<dbReference type="EMBL" id="LVLJ01001709">
    <property type="protein sequence ID" value="OAE28570.1"/>
    <property type="molecule type" value="Genomic_DNA"/>
</dbReference>
<protein>
    <recommendedName>
        <fullName evidence="5">PLAT domain-containing protein</fullName>
    </recommendedName>
</protein>
<feature type="chain" id="PRO_5008052285" description="PLAT domain-containing protein" evidence="2">
    <location>
        <begin position="32"/>
        <end position="615"/>
    </location>
</feature>
<dbReference type="Proteomes" id="UP000077202">
    <property type="component" value="Unassembled WGS sequence"/>
</dbReference>
<comment type="caution">
    <text evidence="3">The sequence shown here is derived from an EMBL/GenBank/DDBJ whole genome shotgun (WGS) entry which is preliminary data.</text>
</comment>
<evidence type="ECO:0008006" key="5">
    <source>
        <dbReference type="Google" id="ProtNLM"/>
    </source>
</evidence>
<dbReference type="AlphaFoldDB" id="A0A176W659"/>
<organism evidence="3 4">
    <name type="scientific">Marchantia polymorpha subsp. ruderalis</name>
    <dbReference type="NCBI Taxonomy" id="1480154"/>
    <lineage>
        <taxon>Eukaryota</taxon>
        <taxon>Viridiplantae</taxon>
        <taxon>Streptophyta</taxon>
        <taxon>Embryophyta</taxon>
        <taxon>Marchantiophyta</taxon>
        <taxon>Marchantiopsida</taxon>
        <taxon>Marchantiidae</taxon>
        <taxon>Marchantiales</taxon>
        <taxon>Marchantiaceae</taxon>
        <taxon>Marchantia</taxon>
    </lineage>
</organism>
<sequence length="615" mass="68284">MAGKFCVLGPRRARAGAVLLLMIWRLCHVSADIEIHRSRASEGIDKWQLQVVACTPHGTTVTFIIQEFGQVRSERSTLTPGESASFEIVEENVNDWTCIAKFTLLNSTTRYFKEFPLRGPHGPKCSTCRWIFKDYQSGIFLDSNDGRGPVHILDWDVDVDTKICPVFASGASPDVLRGVDIESNSQLEETNVKGRHSGGLDHMLVKCADAGAREFPDGMSCVGPSERYQPSVDGELQAAKSGPSNIPPLRGCDSKKFFYNHDYAEGRERSNVLAKRPALLAEEEPDVGGDSGRQSLELAAGGAVLPRAGTVVGAKLLQAAQRVQEMEPSAQQLSISQAGAQSPLCIMHDHVMVLAITWTNERLSRSLNVARLDSPTESESNCAVDLGRPGAAEVSGALYKEILRQEFSEWIKGPLPPMPDRASMDDVLYAGMAMNMQTDEYKILVMGSYSTFTTEPNLAVESYDSRSDSWEVEWMRPRGYDVRRSLRARAAAHVRREEREKDRSVHIWEEDLEAGVLSEKFRLFERCLAGDLELATYTILVTRDHVLITTYDPEVRGKGQHDYVQHREADLEAPLVHSVITRSFLSPRPPVSNPDRAGRRGHQDPSNCTNPVLTF</sequence>
<evidence type="ECO:0000313" key="4">
    <source>
        <dbReference type="Proteomes" id="UP000077202"/>
    </source>
</evidence>
<keyword evidence="4" id="KW-1185">Reference proteome</keyword>
<feature type="region of interest" description="Disordered" evidence="1">
    <location>
        <begin position="584"/>
        <end position="615"/>
    </location>
</feature>
<proteinExistence type="predicted"/>
<evidence type="ECO:0000256" key="1">
    <source>
        <dbReference type="SAM" id="MobiDB-lite"/>
    </source>
</evidence>
<keyword evidence="2" id="KW-0732">Signal</keyword>
<accession>A0A176W659</accession>